<dbReference type="InterPro" id="IPR015943">
    <property type="entry name" value="WD40/YVTN_repeat-like_dom_sf"/>
</dbReference>
<protein>
    <recommendedName>
        <fullName evidence="2">Phytase-like domain-containing protein</fullName>
    </recommendedName>
</protein>
<reference evidence="3 4" key="1">
    <citation type="submission" date="2023-08" db="EMBL/GenBank/DDBJ databases">
        <title>Genome sequencing of plant associated microbes to promote plant fitness in Sorghum bicolor and Oryza sativa.</title>
        <authorList>
            <person name="Coleman-Derr D."/>
        </authorList>
    </citation>
    <scope>NUCLEOTIDE SEQUENCE [LARGE SCALE GENOMIC DNA]</scope>
    <source>
        <strain evidence="3 4">SLBN-33</strain>
    </source>
</reference>
<evidence type="ECO:0000313" key="3">
    <source>
        <dbReference type="EMBL" id="MDR6205693.1"/>
    </source>
</evidence>
<feature type="region of interest" description="Disordered" evidence="1">
    <location>
        <begin position="494"/>
        <end position="513"/>
    </location>
</feature>
<dbReference type="AlphaFoldDB" id="A0ABD5CKT5"/>
<proteinExistence type="predicted"/>
<dbReference type="Gene3D" id="2.130.10.10">
    <property type="entry name" value="YVTN repeat-like/Quinoprotein amine dehydrogenase"/>
    <property type="match status" value="1"/>
</dbReference>
<dbReference type="PANTHER" id="PTHR37957:SF1">
    <property type="entry name" value="PHYTASE-LIKE DOMAIN-CONTAINING PROTEIN"/>
    <property type="match status" value="1"/>
</dbReference>
<dbReference type="EMBL" id="JAVIZN010000002">
    <property type="protein sequence ID" value="MDR6205693.1"/>
    <property type="molecule type" value="Genomic_DNA"/>
</dbReference>
<evidence type="ECO:0000313" key="4">
    <source>
        <dbReference type="Proteomes" id="UP001245184"/>
    </source>
</evidence>
<dbReference type="Pfam" id="PF13449">
    <property type="entry name" value="Phytase-like"/>
    <property type="match status" value="1"/>
</dbReference>
<gene>
    <name evidence="3" type="ORF">QF025_004413</name>
</gene>
<name>A0ABD5CKT5_9BURK</name>
<comment type="caution">
    <text evidence="3">The sequence shown here is derived from an EMBL/GenBank/DDBJ whole genome shotgun (WGS) entry which is preliminary data.</text>
</comment>
<accession>A0ABD5CKT5</accession>
<dbReference type="PANTHER" id="PTHR37957">
    <property type="entry name" value="BLR7070 PROTEIN"/>
    <property type="match status" value="1"/>
</dbReference>
<feature type="domain" description="Phytase-like" evidence="2">
    <location>
        <begin position="82"/>
        <end position="451"/>
    </location>
</feature>
<evidence type="ECO:0000259" key="2">
    <source>
        <dbReference type="Pfam" id="PF13449"/>
    </source>
</evidence>
<dbReference type="InterPro" id="IPR027372">
    <property type="entry name" value="Phytase-like_dom"/>
</dbReference>
<dbReference type="SUPFAM" id="SSF50969">
    <property type="entry name" value="YVTN repeat-like/Quinoprotein amine dehydrogenase"/>
    <property type="match status" value="1"/>
</dbReference>
<organism evidence="3 4">
    <name type="scientific">Paraburkholderia graminis</name>
    <dbReference type="NCBI Taxonomy" id="60548"/>
    <lineage>
        <taxon>Bacteria</taxon>
        <taxon>Pseudomonadati</taxon>
        <taxon>Pseudomonadota</taxon>
        <taxon>Betaproteobacteria</taxon>
        <taxon>Burkholderiales</taxon>
        <taxon>Burkholderiaceae</taxon>
        <taxon>Paraburkholderia</taxon>
    </lineage>
</organism>
<evidence type="ECO:0000256" key="1">
    <source>
        <dbReference type="SAM" id="MobiDB-lite"/>
    </source>
</evidence>
<sequence>MPASFWMRPGARHVYNKHSIKDDIVSRSRLFALTAIASSLLFATAAHAAVDLIAVGQLSGLTGDLSKETAAPLENGVAGNLLGGLGSGIAYAGCHTFVAVPDRGPNAVSYNAAIDDTASYINRFQTLRLRLQHNAAGSALPYSLTPKLIATTLLHTSDKLVYGTGAAAGVPDGAPALSSRNHTYYFTGRSDNFDPTRLSTNDRDARFDPESVRVSNDGESVFISDEYGPYVYRFDRRSGRRIDTYKLPDTFAVSTLSPIGSNEIAQNTTGRVANKGMEGLAISPDGKTLFGAMQSPLIQDGGTDGAFTRIVKIDVRSGKTTQFAYPLTNIGTTAKPKYPTISDVVAVNDHELLVDERDGKGLGDNSTAVFKRVFHIDLANAQDVSNTSGQAGLAPYAVQKTLFLDVVAQLTAHGYNANDIPAKLEGLAFGPDVVVGGVKKHTLFIANDNDFIGTVTDSNHPAGIANPNQFFVFAWDASELPAYVAQKLTGAAAGKGRGHDEHVCEAERDDDDH</sequence>
<dbReference type="Proteomes" id="UP001245184">
    <property type="component" value="Unassembled WGS sequence"/>
</dbReference>
<dbReference type="InterPro" id="IPR011044">
    <property type="entry name" value="Quino_amine_DH_bsu"/>
</dbReference>
<feature type="compositionally biased region" description="Basic and acidic residues" evidence="1">
    <location>
        <begin position="497"/>
        <end position="506"/>
    </location>
</feature>